<evidence type="ECO:0000313" key="3">
    <source>
        <dbReference type="Proteomes" id="UP000605201"/>
    </source>
</evidence>
<feature type="transmembrane region" description="Helical" evidence="1">
    <location>
        <begin position="7"/>
        <end position="25"/>
    </location>
</feature>
<proteinExistence type="predicted"/>
<keyword evidence="1" id="KW-0472">Membrane</keyword>
<reference evidence="2 3" key="1">
    <citation type="submission" date="2020-08" db="EMBL/GenBank/DDBJ databases">
        <title>Bridging the membrane lipid divide: bacteria of the FCB group superphylum have the potential to synthesize archaeal ether lipids.</title>
        <authorList>
            <person name="Villanueva L."/>
            <person name="Von Meijenfeldt F.A.B."/>
            <person name="Westbye A.B."/>
            <person name="Yadav S."/>
            <person name="Hopmans E.C."/>
            <person name="Dutilh B.E."/>
            <person name="Sinninghe Damste J.S."/>
        </authorList>
    </citation>
    <scope>NUCLEOTIDE SEQUENCE [LARGE SCALE GENOMIC DNA]</scope>
    <source>
        <strain evidence="2">NIOZ-UU17</strain>
    </source>
</reference>
<feature type="transmembrane region" description="Helical" evidence="1">
    <location>
        <begin position="37"/>
        <end position="56"/>
    </location>
</feature>
<organism evidence="2 3">
    <name type="scientific">Candidatus Desulfatibia vada</name>
    <dbReference type="NCBI Taxonomy" id="2841696"/>
    <lineage>
        <taxon>Bacteria</taxon>
        <taxon>Pseudomonadati</taxon>
        <taxon>Thermodesulfobacteriota</taxon>
        <taxon>Desulfobacteria</taxon>
        <taxon>Desulfobacterales</taxon>
        <taxon>Desulfobacterales incertae sedis</taxon>
        <taxon>Candidatus Desulfatibia</taxon>
    </lineage>
</organism>
<dbReference type="Proteomes" id="UP000605201">
    <property type="component" value="Unassembled WGS sequence"/>
</dbReference>
<protein>
    <submittedName>
        <fullName evidence="2">Uncharacterized protein</fullName>
    </submittedName>
</protein>
<accession>A0A8J6TW91</accession>
<evidence type="ECO:0000256" key="1">
    <source>
        <dbReference type="SAM" id="Phobius"/>
    </source>
</evidence>
<keyword evidence="1" id="KW-1133">Transmembrane helix</keyword>
<gene>
    <name evidence="2" type="ORF">H8D96_19375</name>
</gene>
<dbReference type="EMBL" id="JACNIG010000380">
    <property type="protein sequence ID" value="MBC8434077.1"/>
    <property type="molecule type" value="Genomic_DNA"/>
</dbReference>
<name>A0A8J6TW91_9BACT</name>
<sequence length="63" mass="7538">MKPFTFIAILVFALVAFLHFLRFIFNWEIIINGAYLPRWASIFAIILPAFLAFMLWKEMKKKE</sequence>
<evidence type="ECO:0000313" key="2">
    <source>
        <dbReference type="EMBL" id="MBC8434077.1"/>
    </source>
</evidence>
<comment type="caution">
    <text evidence="2">The sequence shown here is derived from an EMBL/GenBank/DDBJ whole genome shotgun (WGS) entry which is preliminary data.</text>
</comment>
<dbReference type="AlphaFoldDB" id="A0A8J6TW91"/>
<keyword evidence="1" id="KW-0812">Transmembrane</keyword>